<dbReference type="Proteomes" id="UP000324091">
    <property type="component" value="Chromosome 22"/>
</dbReference>
<evidence type="ECO:0000313" key="16">
    <source>
        <dbReference type="EMBL" id="TWW64658.1"/>
    </source>
</evidence>
<keyword evidence="4" id="KW-0433">Leucine-rich repeat</keyword>
<evidence type="ECO:0000256" key="2">
    <source>
        <dbReference type="ARBA" id="ARBA00022448"/>
    </source>
</evidence>
<evidence type="ECO:0000256" key="7">
    <source>
        <dbReference type="ARBA" id="ARBA00022737"/>
    </source>
</evidence>
<evidence type="ECO:0000256" key="9">
    <source>
        <dbReference type="ARBA" id="ARBA00023065"/>
    </source>
</evidence>
<evidence type="ECO:0000256" key="8">
    <source>
        <dbReference type="ARBA" id="ARBA00022989"/>
    </source>
</evidence>
<feature type="region of interest" description="Disordered" evidence="13">
    <location>
        <begin position="419"/>
        <end position="439"/>
    </location>
</feature>
<protein>
    <submittedName>
        <fullName evidence="16">Leucine-rich repeat and transmembrane domain-containing protein 2</fullName>
    </submittedName>
</protein>
<dbReference type="InterPro" id="IPR001611">
    <property type="entry name" value="Leu-rich_rpt"/>
</dbReference>
<evidence type="ECO:0000256" key="5">
    <source>
        <dbReference type="ARBA" id="ARBA00022692"/>
    </source>
</evidence>
<evidence type="ECO:0000256" key="12">
    <source>
        <dbReference type="ARBA" id="ARBA00023303"/>
    </source>
</evidence>
<feature type="transmembrane region" description="Helical" evidence="14">
    <location>
        <begin position="374"/>
        <end position="407"/>
    </location>
</feature>
<proteinExistence type="predicted"/>
<keyword evidence="6 15" id="KW-0732">Signal</keyword>
<dbReference type="PRINTS" id="PR00019">
    <property type="entry name" value="LEURICHRPT"/>
</dbReference>
<dbReference type="InterPro" id="IPR032675">
    <property type="entry name" value="LRR_dom_sf"/>
</dbReference>
<dbReference type="PANTHER" id="PTHR24369">
    <property type="entry name" value="ANTIGEN BSP, PUTATIVE-RELATED"/>
    <property type="match status" value="1"/>
</dbReference>
<dbReference type="GO" id="GO:0005886">
    <property type="term" value="C:plasma membrane"/>
    <property type="evidence" value="ECO:0007669"/>
    <property type="project" value="UniProtKB-SubCell"/>
</dbReference>
<organism evidence="16 17">
    <name type="scientific">Takifugu flavidus</name>
    <name type="common">sansaifugu</name>
    <dbReference type="NCBI Taxonomy" id="433684"/>
    <lineage>
        <taxon>Eukaryota</taxon>
        <taxon>Metazoa</taxon>
        <taxon>Chordata</taxon>
        <taxon>Craniata</taxon>
        <taxon>Vertebrata</taxon>
        <taxon>Euteleostomi</taxon>
        <taxon>Actinopterygii</taxon>
        <taxon>Neopterygii</taxon>
        <taxon>Teleostei</taxon>
        <taxon>Neoteleostei</taxon>
        <taxon>Acanthomorphata</taxon>
        <taxon>Eupercaria</taxon>
        <taxon>Tetraodontiformes</taxon>
        <taxon>Tetradontoidea</taxon>
        <taxon>Tetraodontidae</taxon>
        <taxon>Takifugu</taxon>
    </lineage>
</organism>
<evidence type="ECO:0000256" key="3">
    <source>
        <dbReference type="ARBA" id="ARBA00022475"/>
    </source>
</evidence>
<sequence length="439" mass="46824">MPPNIRPIDLPPTSSTTRYLARPVFLCGLCLLAVMLPVASSCPPPCLCYSDGLVDCGGRGLLTLPPLHLLPPGSHSLLLANNHLASLGPSAFANLSSLEELDLSNNYLDNLPAGLFRDMSNLTKLTLHNNSLTGMERELFQGLGGLQSLDLSLNGLSSVPLGVLDELQSLRRLSLSGNRLRGLERAAFEPLANLQHLELGQNPWECDCNLRDFKHWMEWLLYRGLCCPVGLLCSSVVAFCSVPFCVARLFRTDPIIESLQRGGGYGGDVCSLGGRVDAVECTLPKDLRGRDIRGVPVEMFNYCLQLEDENGGEGPRPGQGGAPPCSRALGPSGVPVSDKSNAGDDSSSNVGGGGGEAPADCVRARYRPVSVRRAIGTVVIAGVVCGIVCIMMVAAAAYGCIYASLMAKYQRELKKRQPLMGDGEADGEDREEKQISSVA</sequence>
<evidence type="ECO:0000256" key="14">
    <source>
        <dbReference type="SAM" id="Phobius"/>
    </source>
</evidence>
<dbReference type="Pfam" id="PF13855">
    <property type="entry name" value="LRR_8"/>
    <property type="match status" value="1"/>
</dbReference>
<feature type="compositionally biased region" description="Basic and acidic residues" evidence="13">
    <location>
        <begin position="430"/>
        <end position="439"/>
    </location>
</feature>
<keyword evidence="3" id="KW-1003">Cell membrane</keyword>
<dbReference type="EMBL" id="RHFK02000015">
    <property type="protein sequence ID" value="TWW64658.1"/>
    <property type="molecule type" value="Genomic_DNA"/>
</dbReference>
<keyword evidence="12" id="KW-0407">Ion channel</keyword>
<keyword evidence="2" id="KW-0813">Transport</keyword>
<gene>
    <name evidence="16" type="ORF">D4764_22G0003050</name>
</gene>
<dbReference type="InterPro" id="IPR003591">
    <property type="entry name" value="Leu-rich_rpt_typical-subtyp"/>
</dbReference>
<evidence type="ECO:0000313" key="17">
    <source>
        <dbReference type="Proteomes" id="UP000324091"/>
    </source>
</evidence>
<dbReference type="GO" id="GO:0071805">
    <property type="term" value="P:potassium ion transmembrane transport"/>
    <property type="evidence" value="ECO:0007669"/>
    <property type="project" value="UniProtKB-ARBA"/>
</dbReference>
<evidence type="ECO:0000256" key="6">
    <source>
        <dbReference type="ARBA" id="ARBA00022729"/>
    </source>
</evidence>
<evidence type="ECO:0000256" key="15">
    <source>
        <dbReference type="SAM" id="SignalP"/>
    </source>
</evidence>
<reference evidence="16 17" key="1">
    <citation type="submission" date="2019-04" db="EMBL/GenBank/DDBJ databases">
        <title>Chromosome genome assembly for Takifugu flavidus.</title>
        <authorList>
            <person name="Xiao S."/>
        </authorList>
    </citation>
    <scope>NUCLEOTIDE SEQUENCE [LARGE SCALE GENOMIC DNA]</scope>
    <source>
        <strain evidence="16">HTHZ2018</strain>
        <tissue evidence="16">Muscle</tissue>
    </source>
</reference>
<keyword evidence="8 14" id="KW-1133">Transmembrane helix</keyword>
<keyword evidence="9" id="KW-0406">Ion transport</keyword>
<dbReference type="SUPFAM" id="SSF52058">
    <property type="entry name" value="L domain-like"/>
    <property type="match status" value="1"/>
</dbReference>
<feature type="chain" id="PRO_5022707850" evidence="15">
    <location>
        <begin position="42"/>
        <end position="439"/>
    </location>
</feature>
<evidence type="ECO:0000256" key="10">
    <source>
        <dbReference type="ARBA" id="ARBA00023136"/>
    </source>
</evidence>
<evidence type="ECO:0000256" key="1">
    <source>
        <dbReference type="ARBA" id="ARBA00004162"/>
    </source>
</evidence>
<keyword evidence="10 14" id="KW-0472">Membrane</keyword>
<dbReference type="Pfam" id="PF00560">
    <property type="entry name" value="LRR_1"/>
    <property type="match status" value="1"/>
</dbReference>
<keyword evidence="5 14" id="KW-0812">Transmembrane</keyword>
<dbReference type="SMART" id="SM00369">
    <property type="entry name" value="LRR_TYP"/>
    <property type="match status" value="5"/>
</dbReference>
<feature type="region of interest" description="Disordered" evidence="13">
    <location>
        <begin position="332"/>
        <end position="356"/>
    </location>
</feature>
<dbReference type="InterPro" id="IPR050541">
    <property type="entry name" value="LRR_TM_domain-containing"/>
</dbReference>
<name>A0A5C6NCN5_9TELE</name>
<keyword evidence="17" id="KW-1185">Reference proteome</keyword>
<comment type="caution">
    <text evidence="16">The sequence shown here is derived from an EMBL/GenBank/DDBJ whole genome shotgun (WGS) entry which is preliminary data.</text>
</comment>
<dbReference type="FunFam" id="3.80.10.10:FF:000015">
    <property type="entry name" value="Leucine rich repeat containing 38"/>
    <property type="match status" value="1"/>
</dbReference>
<dbReference type="Gene3D" id="3.80.10.10">
    <property type="entry name" value="Ribonuclease Inhibitor"/>
    <property type="match status" value="1"/>
</dbReference>
<dbReference type="PROSITE" id="PS51450">
    <property type="entry name" value="LRR"/>
    <property type="match status" value="1"/>
</dbReference>
<feature type="signal peptide" evidence="15">
    <location>
        <begin position="1"/>
        <end position="41"/>
    </location>
</feature>
<evidence type="ECO:0000256" key="11">
    <source>
        <dbReference type="ARBA" id="ARBA00023157"/>
    </source>
</evidence>
<dbReference type="AlphaFoldDB" id="A0A5C6NCN5"/>
<dbReference type="PANTHER" id="PTHR24369:SF175">
    <property type="entry name" value="LEUCINE RICH REPEATS AND TRANSMEMBRANE DOMAINS 2"/>
    <property type="match status" value="1"/>
</dbReference>
<keyword evidence="11" id="KW-1015">Disulfide bond</keyword>
<evidence type="ECO:0000256" key="4">
    <source>
        <dbReference type="ARBA" id="ARBA00022614"/>
    </source>
</evidence>
<keyword evidence="7" id="KW-0677">Repeat</keyword>
<accession>A0A5C6NCN5</accession>
<evidence type="ECO:0000256" key="13">
    <source>
        <dbReference type="SAM" id="MobiDB-lite"/>
    </source>
</evidence>
<comment type="subcellular location">
    <subcellularLocation>
        <location evidence="1">Cell membrane</location>
        <topology evidence="1">Single-pass membrane protein</topology>
    </subcellularLocation>
</comment>